<feature type="transmembrane region" description="Helical" evidence="1">
    <location>
        <begin position="297"/>
        <end position="317"/>
    </location>
</feature>
<feature type="transmembrane region" description="Helical" evidence="1">
    <location>
        <begin position="76"/>
        <end position="96"/>
    </location>
</feature>
<proteinExistence type="predicted"/>
<feature type="transmembrane region" description="Helical" evidence="1">
    <location>
        <begin position="162"/>
        <end position="181"/>
    </location>
</feature>
<keyword evidence="1" id="KW-0812">Transmembrane</keyword>
<gene>
    <name evidence="2" type="ORF">ACFFHU_21255</name>
</gene>
<name>A0ABV6P0V7_9ACTN</name>
<keyword evidence="3" id="KW-1185">Reference proteome</keyword>
<feature type="transmembrane region" description="Helical" evidence="1">
    <location>
        <begin position="201"/>
        <end position="226"/>
    </location>
</feature>
<keyword evidence="1" id="KW-0472">Membrane</keyword>
<accession>A0ABV6P0V7</accession>
<feature type="transmembrane region" description="Helical" evidence="1">
    <location>
        <begin position="259"/>
        <end position="277"/>
    </location>
</feature>
<feature type="transmembrane region" description="Helical" evidence="1">
    <location>
        <begin position="135"/>
        <end position="156"/>
    </location>
</feature>
<reference evidence="2 3" key="1">
    <citation type="submission" date="2024-09" db="EMBL/GenBank/DDBJ databases">
        <authorList>
            <person name="Sun Q."/>
            <person name="Mori K."/>
        </authorList>
    </citation>
    <scope>NUCLEOTIDE SEQUENCE [LARGE SCALE GENOMIC DNA]</scope>
    <source>
        <strain evidence="2 3">TBRC 2205</strain>
    </source>
</reference>
<evidence type="ECO:0000256" key="1">
    <source>
        <dbReference type="SAM" id="Phobius"/>
    </source>
</evidence>
<comment type="caution">
    <text evidence="2">The sequence shown here is derived from an EMBL/GenBank/DDBJ whole genome shotgun (WGS) entry which is preliminary data.</text>
</comment>
<organism evidence="2 3">
    <name type="scientific">Plantactinospora siamensis</name>
    <dbReference type="NCBI Taxonomy" id="555372"/>
    <lineage>
        <taxon>Bacteria</taxon>
        <taxon>Bacillati</taxon>
        <taxon>Actinomycetota</taxon>
        <taxon>Actinomycetes</taxon>
        <taxon>Micromonosporales</taxon>
        <taxon>Micromonosporaceae</taxon>
        <taxon>Plantactinospora</taxon>
    </lineage>
</organism>
<evidence type="ECO:0008006" key="4">
    <source>
        <dbReference type="Google" id="ProtNLM"/>
    </source>
</evidence>
<protein>
    <recommendedName>
        <fullName evidence="4">Integral membrane protein</fullName>
    </recommendedName>
</protein>
<dbReference type="Proteomes" id="UP001589894">
    <property type="component" value="Unassembled WGS sequence"/>
</dbReference>
<dbReference type="RefSeq" id="WP_377341513.1">
    <property type="nucleotide sequence ID" value="NZ_JBHLUE010000017.1"/>
</dbReference>
<sequence>MSGGGLERRYRRLLSSYPVAHRAAYGEEMLGVLMAGAAPGQRQPGLRESLDLVVSGLRARLRVPVRAAGSAPWREASAVFGYGAAVLLAAIPAYQLSPGIFARGLPGLSRTGLVLALVWTLVAGTAALGWRRAAAACAIVAAAGQGVAVARTYVGFPDDAVTSWWRLVVAITAAASLIALLPSATRPEAAPALLTRSRLAIAVAAAVPLVAVPLLTGAAIRAGFYLREGDPGVLAGDTVLLAALAIVTLRLRPSLRRRVLVLTAPAVATMLVVKQTFGGFLASSPRFDPPVYLVAPQWAGLVLTPLLVFVGGCWVLARYERRLASGALLG</sequence>
<feature type="transmembrane region" description="Helical" evidence="1">
    <location>
        <begin position="232"/>
        <end position="252"/>
    </location>
</feature>
<feature type="transmembrane region" description="Helical" evidence="1">
    <location>
        <begin position="108"/>
        <end position="128"/>
    </location>
</feature>
<evidence type="ECO:0000313" key="2">
    <source>
        <dbReference type="EMBL" id="MFC0566656.1"/>
    </source>
</evidence>
<keyword evidence="1" id="KW-1133">Transmembrane helix</keyword>
<dbReference type="EMBL" id="JBHLUE010000017">
    <property type="protein sequence ID" value="MFC0566656.1"/>
    <property type="molecule type" value="Genomic_DNA"/>
</dbReference>
<evidence type="ECO:0000313" key="3">
    <source>
        <dbReference type="Proteomes" id="UP001589894"/>
    </source>
</evidence>